<feature type="region of interest" description="Disordered" evidence="8">
    <location>
        <begin position="301"/>
        <end position="326"/>
    </location>
</feature>
<dbReference type="GO" id="GO:0031902">
    <property type="term" value="C:late endosome membrane"/>
    <property type="evidence" value="ECO:0007669"/>
    <property type="project" value="UniProtKB-SubCell"/>
</dbReference>
<dbReference type="InterPro" id="IPR029012">
    <property type="entry name" value="Helix_hairpin_bin_sf"/>
</dbReference>
<dbReference type="GO" id="GO:0006612">
    <property type="term" value="P:protein targeting to membrane"/>
    <property type="evidence" value="ECO:0007669"/>
    <property type="project" value="TreeGrafter"/>
</dbReference>
<feature type="compositionally biased region" description="Low complexity" evidence="8">
    <location>
        <begin position="198"/>
        <end position="221"/>
    </location>
</feature>
<dbReference type="Gene3D" id="1.10.287.660">
    <property type="entry name" value="Helix hairpin bin"/>
    <property type="match status" value="1"/>
</dbReference>
<dbReference type="InterPro" id="IPR009851">
    <property type="entry name" value="Mod_r"/>
</dbReference>
<evidence type="ECO:0000256" key="6">
    <source>
        <dbReference type="ARBA" id="ARBA00025010"/>
    </source>
</evidence>
<proteinExistence type="inferred from homology"/>
<evidence type="ECO:0000313" key="11">
    <source>
        <dbReference type="Proteomes" id="UP000314980"/>
    </source>
</evidence>
<dbReference type="InterPro" id="IPR037202">
    <property type="entry name" value="ESCRT_assembly_dom"/>
</dbReference>
<sequence>MEKLQDLSQSELQDLLDNPDRVESMALESDEIQNIQLEREMALAANRSLAEQNLDMKPRLESQKEVLVERYSQLEAVRETYRQHCSMRDGMVGQVSPEALFSRLQTEGSKTEAESEALADEFLEGSLPLDSFLDRFLSLRSLAHKRRVRIEKLQDILRQRSEGNPTTMTSSVGVSQDPATTPSPWDQQTTTSSSYQNASQPASSSAGCSSAAGSGPANPSSQFPPYPGSGSPFAPAGSYPSPRPAFGPVASASCPYPTQPSFPAPHPGSAFGQYTPSHPQSGPAPYPASYSYGGYSYPAGPSYSNSQSPTGRPIYRPGYGVPQPYS</sequence>
<reference evidence="10" key="2">
    <citation type="submission" date="2025-08" db="UniProtKB">
        <authorList>
            <consortium name="Ensembl"/>
        </authorList>
    </citation>
    <scope>IDENTIFICATION</scope>
</reference>
<dbReference type="PANTHER" id="PTHR13678">
    <property type="entry name" value="VACUOLAR PROTEIN SORTING-ASSOCIATED PROTEIN 37"/>
    <property type="match status" value="1"/>
</dbReference>
<evidence type="ECO:0000256" key="2">
    <source>
        <dbReference type="ARBA" id="ARBA00007617"/>
    </source>
</evidence>
<reference evidence="10" key="3">
    <citation type="submission" date="2025-09" db="UniProtKB">
        <authorList>
            <consortium name="Ensembl"/>
        </authorList>
    </citation>
    <scope>IDENTIFICATION</scope>
</reference>
<keyword evidence="11" id="KW-1185">Reference proteome</keyword>
<feature type="region of interest" description="Disordered" evidence="8">
    <location>
        <begin position="159"/>
        <end position="285"/>
    </location>
</feature>
<name>A0A4W6E3T9_LATCA</name>
<dbReference type="SUPFAM" id="SSF140111">
    <property type="entry name" value="Endosomal sorting complex assembly domain"/>
    <property type="match status" value="1"/>
</dbReference>
<gene>
    <name evidence="10" type="primary">VPS37C</name>
</gene>
<dbReference type="GO" id="GO:0043162">
    <property type="term" value="P:ubiquitin-dependent protein catabolic process via the multivesicular body sorting pathway"/>
    <property type="evidence" value="ECO:0007669"/>
    <property type="project" value="TreeGrafter"/>
</dbReference>
<comment type="subcellular location">
    <subcellularLocation>
        <location evidence="1">Late endosome membrane</location>
        <topology evidence="1">Peripheral membrane protein</topology>
    </subcellularLocation>
</comment>
<feature type="domain" description="VPS37 C-terminal" evidence="9">
    <location>
        <begin position="78"/>
        <end position="167"/>
    </location>
</feature>
<accession>A0A4W6E3T9</accession>
<dbReference type="PROSITE" id="PS51314">
    <property type="entry name" value="VPS37_C"/>
    <property type="match status" value="1"/>
</dbReference>
<evidence type="ECO:0000256" key="5">
    <source>
        <dbReference type="ARBA" id="ARBA00022927"/>
    </source>
</evidence>
<evidence type="ECO:0000256" key="8">
    <source>
        <dbReference type="SAM" id="MobiDB-lite"/>
    </source>
</evidence>
<evidence type="ECO:0000256" key="7">
    <source>
        <dbReference type="PROSITE-ProRule" id="PRU00646"/>
    </source>
</evidence>
<comment type="similarity">
    <text evidence="2">Belongs to the VPS37 family.</text>
</comment>
<evidence type="ECO:0000313" key="10">
    <source>
        <dbReference type="Ensembl" id="ENSLCAP00010031895.1"/>
    </source>
</evidence>
<comment type="function">
    <text evidence="6">Component of the ESCRT-I complex, a regulator of vesicular trafficking process. Required for the sorting of endocytic ubiquitinated cargos into multivesicular bodies. May be involved in cell growth and differentiation.</text>
</comment>
<dbReference type="GO" id="GO:0000813">
    <property type="term" value="C:ESCRT I complex"/>
    <property type="evidence" value="ECO:0007669"/>
    <property type="project" value="TreeGrafter"/>
</dbReference>
<dbReference type="PANTHER" id="PTHR13678:SF12">
    <property type="entry name" value="VACUOLAR PROTEIN SORTING-ASSOCIATED PROTEIN 37D"/>
    <property type="match status" value="1"/>
</dbReference>
<dbReference type="AlphaFoldDB" id="A0A4W6E3T9"/>
<dbReference type="GeneTree" id="ENSGT00950000183012"/>
<evidence type="ECO:0000256" key="3">
    <source>
        <dbReference type="ARBA" id="ARBA00022448"/>
    </source>
</evidence>
<evidence type="ECO:0000256" key="4">
    <source>
        <dbReference type="ARBA" id="ARBA00022753"/>
    </source>
</evidence>
<feature type="compositionally biased region" description="Pro residues" evidence="8">
    <location>
        <begin position="257"/>
        <end position="266"/>
    </location>
</feature>
<feature type="compositionally biased region" description="Polar residues" evidence="8">
    <location>
        <begin position="162"/>
        <end position="197"/>
    </location>
</feature>
<keyword evidence="4" id="KW-0967">Endosome</keyword>
<organism evidence="10 11">
    <name type="scientific">Lates calcarifer</name>
    <name type="common">Barramundi</name>
    <name type="synonym">Holocentrus calcarifer</name>
    <dbReference type="NCBI Taxonomy" id="8187"/>
    <lineage>
        <taxon>Eukaryota</taxon>
        <taxon>Metazoa</taxon>
        <taxon>Chordata</taxon>
        <taxon>Craniata</taxon>
        <taxon>Vertebrata</taxon>
        <taxon>Euteleostomi</taxon>
        <taxon>Actinopterygii</taxon>
        <taxon>Neopterygii</taxon>
        <taxon>Teleostei</taxon>
        <taxon>Neoteleostei</taxon>
        <taxon>Acanthomorphata</taxon>
        <taxon>Carangaria</taxon>
        <taxon>Carangaria incertae sedis</taxon>
        <taxon>Centropomidae</taxon>
        <taxon>Lates</taxon>
    </lineage>
</organism>
<evidence type="ECO:0000256" key="1">
    <source>
        <dbReference type="ARBA" id="ARBA00004633"/>
    </source>
</evidence>
<dbReference type="GO" id="GO:0006623">
    <property type="term" value="P:protein targeting to vacuole"/>
    <property type="evidence" value="ECO:0007669"/>
    <property type="project" value="TreeGrafter"/>
</dbReference>
<feature type="region of interest" description="Disordered" evidence="8">
    <location>
        <begin position="1"/>
        <end position="22"/>
    </location>
</feature>
<dbReference type="Pfam" id="PF07200">
    <property type="entry name" value="Mod_r"/>
    <property type="match status" value="1"/>
</dbReference>
<reference evidence="11" key="1">
    <citation type="submission" date="2015-09" db="EMBL/GenBank/DDBJ databases">
        <authorList>
            <person name="Sai Rama Sridatta P."/>
        </authorList>
    </citation>
    <scope>NUCLEOTIDE SEQUENCE [LARGE SCALE GENOMIC DNA]</scope>
</reference>
<dbReference type="Proteomes" id="UP000314980">
    <property type="component" value="Unassembled WGS sequence"/>
</dbReference>
<keyword evidence="5 7" id="KW-0653">Protein transport</keyword>
<evidence type="ECO:0000259" key="9">
    <source>
        <dbReference type="PROSITE" id="PS51314"/>
    </source>
</evidence>
<keyword evidence="3 7" id="KW-0813">Transport</keyword>
<protein>
    <submittedName>
        <fullName evidence="10">VPS37C subunit of ESCRT-I</fullName>
    </submittedName>
</protein>
<dbReference type="Ensembl" id="ENSLCAT00010032620.1">
    <property type="protein sequence ID" value="ENSLCAP00010031895.1"/>
    <property type="gene ID" value="ENSLCAG00010014984.1"/>
</dbReference>
<feature type="compositionally biased region" description="Low complexity" evidence="8">
    <location>
        <begin position="1"/>
        <end position="16"/>
    </location>
</feature>